<dbReference type="PANTHER" id="PTHR14413:SF16">
    <property type="entry name" value="LARGE RIBOSOMAL SUBUNIT PROTEIN BL17M"/>
    <property type="match status" value="1"/>
</dbReference>
<comment type="similarity">
    <text evidence="1 6">Belongs to the bacterial ribosomal protein bL17 family.</text>
</comment>
<name>A7SVP4_NEMVE</name>
<dbReference type="STRING" id="45351.A7SVP4"/>
<keyword evidence="8" id="KW-1185">Reference proteome</keyword>
<feature type="non-terminal residue" evidence="7">
    <location>
        <position position="1"/>
    </location>
</feature>
<proteinExistence type="inferred from homology"/>
<dbReference type="OMA" id="EHKRINT"/>
<feature type="non-terminal residue" evidence="7">
    <location>
        <position position="113"/>
    </location>
</feature>
<evidence type="ECO:0000256" key="1">
    <source>
        <dbReference type="ARBA" id="ARBA00008777"/>
    </source>
</evidence>
<dbReference type="FunCoup" id="A7SVP4">
    <property type="interactions" value="430"/>
</dbReference>
<dbReference type="InterPro" id="IPR000456">
    <property type="entry name" value="Ribosomal_bL17"/>
</dbReference>
<dbReference type="HOGENOM" id="CLU_074407_2_2_1"/>
<evidence type="ECO:0000313" key="8">
    <source>
        <dbReference type="Proteomes" id="UP000001593"/>
    </source>
</evidence>
<dbReference type="InParanoid" id="A7SVP4"/>
<evidence type="ECO:0000313" key="7">
    <source>
        <dbReference type="EMBL" id="EDO32208.1"/>
    </source>
</evidence>
<dbReference type="NCBIfam" id="TIGR00059">
    <property type="entry name" value="L17"/>
    <property type="match status" value="1"/>
</dbReference>
<dbReference type="GO" id="GO:0006412">
    <property type="term" value="P:translation"/>
    <property type="evidence" value="ECO:0007669"/>
    <property type="project" value="InterPro"/>
</dbReference>
<dbReference type="InterPro" id="IPR036373">
    <property type="entry name" value="Ribosomal_bL17_sf"/>
</dbReference>
<dbReference type="EMBL" id="DS469841">
    <property type="protein sequence ID" value="EDO32208.1"/>
    <property type="molecule type" value="Genomic_DNA"/>
</dbReference>
<evidence type="ECO:0000256" key="2">
    <source>
        <dbReference type="ARBA" id="ARBA00022980"/>
    </source>
</evidence>
<dbReference type="PANTHER" id="PTHR14413">
    <property type="entry name" value="RIBOSOMAL PROTEIN L17"/>
    <property type="match status" value="1"/>
</dbReference>
<dbReference type="GO" id="GO:0003735">
    <property type="term" value="F:structural constituent of ribosome"/>
    <property type="evidence" value="ECO:0000318"/>
    <property type="project" value="GO_Central"/>
</dbReference>
<keyword evidence="2 6" id="KW-0689">Ribosomal protein</keyword>
<sequence length="113" mass="13075">ERRKHLYKNLITALVQHERIETTLTRCQDLARVTERMIDLAKQGDEETVNSWLMVSGYFLVNKDLVPKVFAELLPRYEGITKGYTQVYRIPPRKTDSAQMGIVELVGNDLPQL</sequence>
<dbReference type="Pfam" id="PF01196">
    <property type="entry name" value="Ribosomal_L17"/>
    <property type="match status" value="1"/>
</dbReference>
<gene>
    <name evidence="7" type="ORF">NEMVEDRAFT_v1g17185</name>
</gene>
<keyword evidence="3 6" id="KW-0687">Ribonucleoprotein</keyword>
<dbReference type="GO" id="GO:0005762">
    <property type="term" value="C:mitochondrial large ribosomal subunit"/>
    <property type="evidence" value="ECO:0000318"/>
    <property type="project" value="GO_Central"/>
</dbReference>
<dbReference type="SUPFAM" id="SSF64263">
    <property type="entry name" value="Prokaryotic ribosomal protein L17"/>
    <property type="match status" value="1"/>
</dbReference>
<dbReference type="Proteomes" id="UP000001593">
    <property type="component" value="Unassembled WGS sequence"/>
</dbReference>
<dbReference type="AlphaFoldDB" id="A7SVP4"/>
<accession>A7SVP4</accession>
<evidence type="ECO:0000256" key="3">
    <source>
        <dbReference type="ARBA" id="ARBA00023274"/>
    </source>
</evidence>
<evidence type="ECO:0000256" key="6">
    <source>
        <dbReference type="RuleBase" id="RU000660"/>
    </source>
</evidence>
<dbReference type="PhylomeDB" id="A7SVP4"/>
<reference evidence="7 8" key="1">
    <citation type="journal article" date="2007" name="Science">
        <title>Sea anemone genome reveals ancestral eumetazoan gene repertoire and genomic organization.</title>
        <authorList>
            <person name="Putnam N.H."/>
            <person name="Srivastava M."/>
            <person name="Hellsten U."/>
            <person name="Dirks B."/>
            <person name="Chapman J."/>
            <person name="Salamov A."/>
            <person name="Terry A."/>
            <person name="Shapiro H."/>
            <person name="Lindquist E."/>
            <person name="Kapitonov V.V."/>
            <person name="Jurka J."/>
            <person name="Genikhovich G."/>
            <person name="Grigoriev I.V."/>
            <person name="Lucas S.M."/>
            <person name="Steele R.E."/>
            <person name="Finnerty J.R."/>
            <person name="Technau U."/>
            <person name="Martindale M.Q."/>
            <person name="Rokhsar D.S."/>
        </authorList>
    </citation>
    <scope>NUCLEOTIDE SEQUENCE [LARGE SCALE GENOMIC DNA]</scope>
    <source>
        <strain evidence="8">CH2 X CH6</strain>
    </source>
</reference>
<organism evidence="7 8">
    <name type="scientific">Nematostella vectensis</name>
    <name type="common">Starlet sea anemone</name>
    <dbReference type="NCBI Taxonomy" id="45351"/>
    <lineage>
        <taxon>Eukaryota</taxon>
        <taxon>Metazoa</taxon>
        <taxon>Cnidaria</taxon>
        <taxon>Anthozoa</taxon>
        <taxon>Hexacorallia</taxon>
        <taxon>Actiniaria</taxon>
        <taxon>Edwardsiidae</taxon>
        <taxon>Nematostella</taxon>
    </lineage>
</organism>
<evidence type="ECO:0000256" key="4">
    <source>
        <dbReference type="ARBA" id="ARBA00035290"/>
    </source>
</evidence>
<dbReference type="Gene3D" id="3.90.1030.10">
    <property type="entry name" value="Ribosomal protein L17"/>
    <property type="match status" value="1"/>
</dbReference>
<evidence type="ECO:0000256" key="5">
    <source>
        <dbReference type="ARBA" id="ARBA00035413"/>
    </source>
</evidence>
<protein>
    <recommendedName>
        <fullName evidence="4">Large ribosomal subunit protein bL17m</fullName>
    </recommendedName>
    <alternativeName>
        <fullName evidence="5">39S ribosomal protein L17, mitochondrial</fullName>
    </alternativeName>
</protein>
<dbReference type="eggNOG" id="KOG3280">
    <property type="taxonomic scope" value="Eukaryota"/>
</dbReference>